<evidence type="ECO:0000313" key="3">
    <source>
        <dbReference type="Proteomes" id="UP000766595"/>
    </source>
</evidence>
<gene>
    <name evidence="2" type="ORF">KL771_16730</name>
</gene>
<dbReference type="Proteomes" id="UP000766595">
    <property type="component" value="Unassembled WGS sequence"/>
</dbReference>
<dbReference type="EMBL" id="JAHHZF010000008">
    <property type="protein sequence ID" value="MBT9291114.1"/>
    <property type="molecule type" value="Genomic_DNA"/>
</dbReference>
<dbReference type="GO" id="GO:0005886">
    <property type="term" value="C:plasma membrane"/>
    <property type="evidence" value="ECO:0007669"/>
    <property type="project" value="TreeGrafter"/>
</dbReference>
<evidence type="ECO:0000313" key="2">
    <source>
        <dbReference type="EMBL" id="MBT9291114.1"/>
    </source>
</evidence>
<feature type="domain" description="DUF218" evidence="1">
    <location>
        <begin position="42"/>
        <end position="181"/>
    </location>
</feature>
<sequence length="198" mass="21492">MRRALAAAAALPALALTAVLVGFVWFADHVATGYLPADDHADGIVVLTGGRDRVQLAVELLEQGRARRLLISGVHPATTAHDIQRATEANPGLFACCVDLGHQAETTTGNALEADIWARANGFESLIVVTSAYHMPRALLELESSLPGVRLVPRPVKRPELELDTWYRRPGTVKLLLAEYVKYMLARVRLGLELVGRA</sequence>
<dbReference type="AlphaFoldDB" id="A0A947D6N8"/>
<proteinExistence type="predicted"/>
<dbReference type="RefSeq" id="WP_261969686.1">
    <property type="nucleotide sequence ID" value="NZ_JAHHZF010000008.1"/>
</dbReference>
<dbReference type="InterPro" id="IPR051599">
    <property type="entry name" value="Cell_Envelope_Assoc"/>
</dbReference>
<evidence type="ECO:0000259" key="1">
    <source>
        <dbReference type="Pfam" id="PF02698"/>
    </source>
</evidence>
<accession>A0A947D6N8</accession>
<dbReference type="Pfam" id="PF02698">
    <property type="entry name" value="DUF218"/>
    <property type="match status" value="1"/>
</dbReference>
<keyword evidence="3" id="KW-1185">Reference proteome</keyword>
<dbReference type="CDD" id="cd06259">
    <property type="entry name" value="YdcF-like"/>
    <property type="match status" value="1"/>
</dbReference>
<dbReference type="PANTHER" id="PTHR30336">
    <property type="entry name" value="INNER MEMBRANE PROTEIN, PROBABLE PERMEASE"/>
    <property type="match status" value="1"/>
</dbReference>
<comment type="caution">
    <text evidence="2">The sequence shown here is derived from an EMBL/GenBank/DDBJ whole genome shotgun (WGS) entry which is preliminary data.</text>
</comment>
<name>A0A947D6N8_9HYPH</name>
<protein>
    <submittedName>
        <fullName evidence="2">YdcF family protein</fullName>
    </submittedName>
</protein>
<reference evidence="2 3" key="1">
    <citation type="submission" date="2021-06" db="EMBL/GenBank/DDBJ databases">
        <authorList>
            <person name="Grouzdev D.S."/>
            <person name="Koziaeva V."/>
        </authorList>
    </citation>
    <scope>NUCLEOTIDE SEQUENCE [LARGE SCALE GENOMIC DNA]</scope>
    <source>
        <strain evidence="2 3">22</strain>
    </source>
</reference>
<dbReference type="InterPro" id="IPR003848">
    <property type="entry name" value="DUF218"/>
</dbReference>
<dbReference type="GO" id="GO:0000270">
    <property type="term" value="P:peptidoglycan metabolic process"/>
    <property type="evidence" value="ECO:0007669"/>
    <property type="project" value="TreeGrafter"/>
</dbReference>
<dbReference type="PANTHER" id="PTHR30336:SF4">
    <property type="entry name" value="ENVELOPE BIOGENESIS FACTOR ELYC"/>
    <property type="match status" value="1"/>
</dbReference>
<dbReference type="GO" id="GO:0043164">
    <property type="term" value="P:Gram-negative-bacterium-type cell wall biogenesis"/>
    <property type="evidence" value="ECO:0007669"/>
    <property type="project" value="TreeGrafter"/>
</dbReference>
<organism evidence="2 3">
    <name type="scientific">Prosthecodimorpha staleyi</name>
    <dbReference type="NCBI Taxonomy" id="2840188"/>
    <lineage>
        <taxon>Bacteria</taxon>
        <taxon>Pseudomonadati</taxon>
        <taxon>Pseudomonadota</taxon>
        <taxon>Alphaproteobacteria</taxon>
        <taxon>Hyphomicrobiales</taxon>
        <taxon>Ancalomicrobiaceae</taxon>
        <taxon>Prosthecodimorpha</taxon>
    </lineage>
</organism>